<proteinExistence type="predicted"/>
<reference evidence="1 2" key="1">
    <citation type="submission" date="2015-04" db="EMBL/GenBank/DDBJ databases">
        <title>Microcin producing Clostridium sp. JC272T.</title>
        <authorList>
            <person name="Jyothsna T."/>
            <person name="Sasikala C."/>
            <person name="Ramana C."/>
        </authorList>
    </citation>
    <scope>NUCLEOTIDE SEQUENCE [LARGE SCALE GENOMIC DNA]</scope>
    <source>
        <strain evidence="1 2">JC272</strain>
    </source>
</reference>
<dbReference type="Proteomes" id="UP000034407">
    <property type="component" value="Unassembled WGS sequence"/>
</dbReference>
<keyword evidence="2" id="KW-1185">Reference proteome</keyword>
<accession>A0A0M3DDH7</accession>
<organism evidence="1 2">
    <name type="scientific">Paraclostridium benzoelyticum</name>
    <dbReference type="NCBI Taxonomy" id="1629550"/>
    <lineage>
        <taxon>Bacteria</taxon>
        <taxon>Bacillati</taxon>
        <taxon>Bacillota</taxon>
        <taxon>Clostridia</taxon>
        <taxon>Peptostreptococcales</taxon>
        <taxon>Peptostreptococcaceae</taxon>
        <taxon>Paraclostridium</taxon>
    </lineage>
</organism>
<dbReference type="PATRIC" id="fig|1629550.3.peg.1986"/>
<dbReference type="OrthoDB" id="1757535at2"/>
<protein>
    <submittedName>
        <fullName evidence="1">Uncharacterized protein</fullName>
    </submittedName>
</protein>
<dbReference type="RefSeq" id="WP_046823570.1">
    <property type="nucleotide sequence ID" value="NZ_LBBT01000251.1"/>
</dbReference>
<comment type="caution">
    <text evidence="1">The sequence shown here is derived from an EMBL/GenBank/DDBJ whole genome shotgun (WGS) entry which is preliminary data.</text>
</comment>
<name>A0A0M3DDH7_9FIRM</name>
<dbReference type="AlphaFoldDB" id="A0A0M3DDH7"/>
<gene>
    <name evidence="1" type="ORF">VN21_12710</name>
</gene>
<evidence type="ECO:0000313" key="1">
    <source>
        <dbReference type="EMBL" id="KKY00710.1"/>
    </source>
</evidence>
<evidence type="ECO:0000313" key="2">
    <source>
        <dbReference type="Proteomes" id="UP000034407"/>
    </source>
</evidence>
<dbReference type="EMBL" id="LBBT01000251">
    <property type="protein sequence ID" value="KKY00710.1"/>
    <property type="molecule type" value="Genomic_DNA"/>
</dbReference>
<sequence length="79" mass="9078">MTLDSKHLNDLLKCNKNIKIGFIENTNILEIKNLSKIILTLNLTSNSIEDNAKIIYESITSLENITLYIPKIYIPEKKD</sequence>